<dbReference type="PANTHER" id="PTHR10947:SF0">
    <property type="entry name" value="PHENYLALANINE--TRNA LIGASE BETA SUBUNIT"/>
    <property type="match status" value="1"/>
</dbReference>
<dbReference type="InterPro" id="IPR045060">
    <property type="entry name" value="Phe-tRNA-ligase_IIc_bsu"/>
</dbReference>
<feature type="domain" description="Phenylalanyl tRNA synthetase beta chain core" evidence="1">
    <location>
        <begin position="14"/>
        <end position="87"/>
    </location>
</feature>
<dbReference type="GO" id="GO:0009328">
    <property type="term" value="C:phenylalanine-tRNA ligase complex"/>
    <property type="evidence" value="ECO:0007669"/>
    <property type="project" value="TreeGrafter"/>
</dbReference>
<gene>
    <name evidence="2" type="ORF">S01H4_18908</name>
</gene>
<dbReference type="PANTHER" id="PTHR10947">
    <property type="entry name" value="PHENYLALANYL-TRNA SYNTHETASE BETA CHAIN AND LEUCINE-RICH REPEAT-CONTAINING PROTEIN 47"/>
    <property type="match status" value="1"/>
</dbReference>
<proteinExistence type="predicted"/>
<dbReference type="EMBL" id="BART01008401">
    <property type="protein sequence ID" value="GAG53934.1"/>
    <property type="molecule type" value="Genomic_DNA"/>
</dbReference>
<feature type="non-terminal residue" evidence="2">
    <location>
        <position position="1"/>
    </location>
</feature>
<dbReference type="SUPFAM" id="SSF55681">
    <property type="entry name" value="Class II aaRS and biotin synthetases"/>
    <property type="match status" value="1"/>
</dbReference>
<reference evidence="2" key="1">
    <citation type="journal article" date="2014" name="Front. Microbiol.">
        <title>High frequency of phylogenetically diverse reductive dehalogenase-homologous genes in deep subseafloor sedimentary metagenomes.</title>
        <authorList>
            <person name="Kawai M."/>
            <person name="Futagami T."/>
            <person name="Toyoda A."/>
            <person name="Takaki Y."/>
            <person name="Nishi S."/>
            <person name="Hori S."/>
            <person name="Arai W."/>
            <person name="Tsubouchi T."/>
            <person name="Morono Y."/>
            <person name="Uchiyama I."/>
            <person name="Ito T."/>
            <person name="Fujiyama A."/>
            <person name="Inagaki F."/>
            <person name="Takami H."/>
        </authorList>
    </citation>
    <scope>NUCLEOTIDE SEQUENCE</scope>
    <source>
        <strain evidence="2">Expedition CK06-06</strain>
    </source>
</reference>
<evidence type="ECO:0000259" key="1">
    <source>
        <dbReference type="Pfam" id="PF17759"/>
    </source>
</evidence>
<sequence>LHILHFLSFLKIDAKANFSECKSLSDAVLRDSGTKYNIKDKTHPAFVNGRCASIVVNNKEIGFFGEIHPKTISEFELEYPIIAFEIQADLFKQ</sequence>
<dbReference type="InterPro" id="IPR045864">
    <property type="entry name" value="aa-tRNA-synth_II/BPL/LPL"/>
</dbReference>
<protein>
    <recommendedName>
        <fullName evidence="1">Phenylalanyl tRNA synthetase beta chain core domain-containing protein</fullName>
    </recommendedName>
</protein>
<dbReference type="GO" id="GO:0006432">
    <property type="term" value="P:phenylalanyl-tRNA aminoacylation"/>
    <property type="evidence" value="ECO:0007669"/>
    <property type="project" value="InterPro"/>
</dbReference>
<evidence type="ECO:0000313" key="2">
    <source>
        <dbReference type="EMBL" id="GAG53934.1"/>
    </source>
</evidence>
<comment type="caution">
    <text evidence="2">The sequence shown here is derived from an EMBL/GenBank/DDBJ whole genome shotgun (WGS) entry which is preliminary data.</text>
</comment>
<dbReference type="Gene3D" id="3.30.930.10">
    <property type="entry name" value="Bira Bifunctional Protein, Domain 2"/>
    <property type="match status" value="1"/>
</dbReference>
<name>X0YDK0_9ZZZZ</name>
<dbReference type="InterPro" id="IPR041616">
    <property type="entry name" value="PheRS_beta_core"/>
</dbReference>
<accession>X0YDK0</accession>
<dbReference type="AlphaFoldDB" id="X0YDK0"/>
<organism evidence="2">
    <name type="scientific">marine sediment metagenome</name>
    <dbReference type="NCBI Taxonomy" id="412755"/>
    <lineage>
        <taxon>unclassified sequences</taxon>
        <taxon>metagenomes</taxon>
        <taxon>ecological metagenomes</taxon>
    </lineage>
</organism>
<dbReference type="Pfam" id="PF17759">
    <property type="entry name" value="tRNA_synthFbeta"/>
    <property type="match status" value="1"/>
</dbReference>
<dbReference type="GO" id="GO:0004826">
    <property type="term" value="F:phenylalanine-tRNA ligase activity"/>
    <property type="evidence" value="ECO:0007669"/>
    <property type="project" value="InterPro"/>
</dbReference>